<name>A0A139SNM7_9BACT</name>
<organism evidence="3 4">
    <name type="scientific">Cephaloticoccus capnophilus</name>
    <dbReference type="NCBI Taxonomy" id="1548208"/>
    <lineage>
        <taxon>Bacteria</taxon>
        <taxon>Pseudomonadati</taxon>
        <taxon>Verrucomicrobiota</taxon>
        <taxon>Opitutia</taxon>
        <taxon>Opitutales</taxon>
        <taxon>Opitutaceae</taxon>
        <taxon>Cephaloticoccus</taxon>
    </lineage>
</organism>
<dbReference type="InterPro" id="IPR038157">
    <property type="entry name" value="FeoA_core_dom"/>
</dbReference>
<dbReference type="GO" id="GO:0046914">
    <property type="term" value="F:transition metal ion binding"/>
    <property type="evidence" value="ECO:0007669"/>
    <property type="project" value="InterPro"/>
</dbReference>
<proteinExistence type="predicted"/>
<dbReference type="Gene3D" id="2.30.30.90">
    <property type="match status" value="1"/>
</dbReference>
<dbReference type="SMART" id="SM00899">
    <property type="entry name" value="FeoA"/>
    <property type="match status" value="1"/>
</dbReference>
<gene>
    <name evidence="3" type="ORF">AXK12_04010</name>
</gene>
<keyword evidence="1" id="KW-0408">Iron</keyword>
<dbReference type="STRING" id="1548208.AXK12_04010"/>
<reference evidence="3 4" key="1">
    <citation type="submission" date="2016-02" db="EMBL/GenBank/DDBJ databases">
        <authorList>
            <person name="Wen L."/>
            <person name="He K."/>
            <person name="Yang H."/>
        </authorList>
    </citation>
    <scope>NUCLEOTIDE SEQUENCE [LARGE SCALE GENOMIC DNA]</scope>
    <source>
        <strain evidence="3 4">CV41</strain>
    </source>
</reference>
<dbReference type="SUPFAM" id="SSF50037">
    <property type="entry name" value="C-terminal domain of transcriptional repressors"/>
    <property type="match status" value="1"/>
</dbReference>
<dbReference type="InterPro" id="IPR008988">
    <property type="entry name" value="Transcriptional_repressor_C"/>
</dbReference>
<evidence type="ECO:0000313" key="3">
    <source>
        <dbReference type="EMBL" id="KXU36187.1"/>
    </source>
</evidence>
<dbReference type="EMBL" id="LSZP01000030">
    <property type="protein sequence ID" value="KXU36187.1"/>
    <property type="molecule type" value="Genomic_DNA"/>
</dbReference>
<accession>A0A139SNM7</accession>
<evidence type="ECO:0000313" key="4">
    <source>
        <dbReference type="Proteomes" id="UP000071392"/>
    </source>
</evidence>
<feature type="domain" description="Ferrous iron transporter FeoA-like" evidence="2">
    <location>
        <begin position="1"/>
        <end position="70"/>
    </location>
</feature>
<sequence>MPLCQLPAGERGRVLTLAGDAPFCQRVREMGFGEDAVITKLSGSATILCQVGETRLALSHEAARRIRVQVIGPSHSGGA</sequence>
<comment type="caution">
    <text evidence="3">The sequence shown here is derived from an EMBL/GenBank/DDBJ whole genome shotgun (WGS) entry which is preliminary data.</text>
</comment>
<dbReference type="Pfam" id="PF04023">
    <property type="entry name" value="FeoA"/>
    <property type="match status" value="1"/>
</dbReference>
<evidence type="ECO:0000256" key="1">
    <source>
        <dbReference type="ARBA" id="ARBA00023004"/>
    </source>
</evidence>
<dbReference type="Proteomes" id="UP000071392">
    <property type="component" value="Unassembled WGS sequence"/>
</dbReference>
<evidence type="ECO:0000259" key="2">
    <source>
        <dbReference type="SMART" id="SM00899"/>
    </source>
</evidence>
<dbReference type="InterPro" id="IPR007167">
    <property type="entry name" value="Fe-transptr_FeoA-like"/>
</dbReference>
<keyword evidence="4" id="KW-1185">Reference proteome</keyword>
<protein>
    <recommendedName>
        <fullName evidence="2">Ferrous iron transporter FeoA-like domain-containing protein</fullName>
    </recommendedName>
</protein>
<dbReference type="AlphaFoldDB" id="A0A139SNM7"/>